<feature type="transmembrane region" description="Helical" evidence="1">
    <location>
        <begin position="153"/>
        <end position="177"/>
    </location>
</feature>
<evidence type="ECO:0000256" key="1">
    <source>
        <dbReference type="SAM" id="Phobius"/>
    </source>
</evidence>
<keyword evidence="3" id="KW-1185">Reference proteome</keyword>
<feature type="transmembrane region" description="Helical" evidence="1">
    <location>
        <begin position="41"/>
        <end position="69"/>
    </location>
</feature>
<feature type="transmembrane region" description="Helical" evidence="1">
    <location>
        <begin position="75"/>
        <end position="94"/>
    </location>
</feature>
<keyword evidence="1" id="KW-1133">Transmembrane helix</keyword>
<organism evidence="2 3">
    <name type="scientific">Thiohalorhabdus methylotrophus</name>
    <dbReference type="NCBI Taxonomy" id="3242694"/>
    <lineage>
        <taxon>Bacteria</taxon>
        <taxon>Pseudomonadati</taxon>
        <taxon>Pseudomonadota</taxon>
        <taxon>Gammaproteobacteria</taxon>
        <taxon>Thiohalorhabdales</taxon>
        <taxon>Thiohalorhabdaceae</taxon>
        <taxon>Thiohalorhabdus</taxon>
    </lineage>
</organism>
<reference evidence="2 3" key="1">
    <citation type="submission" date="2024-08" db="EMBL/GenBank/DDBJ databases">
        <title>Whole-genome sequencing of halo(alkali)philic microorganisms from hypersaline lakes.</title>
        <authorList>
            <person name="Sorokin D.Y."/>
            <person name="Merkel A.Y."/>
            <person name="Messina E."/>
            <person name="Yakimov M."/>
        </authorList>
    </citation>
    <scope>NUCLEOTIDE SEQUENCE [LARGE SCALE GENOMIC DNA]</scope>
    <source>
        <strain evidence="2 3">Cl-TMA</strain>
    </source>
</reference>
<accession>A0ABV4TWC3</accession>
<evidence type="ECO:0008006" key="4">
    <source>
        <dbReference type="Google" id="ProtNLM"/>
    </source>
</evidence>
<protein>
    <recommendedName>
        <fullName evidence="4">Arginine/ornithine antiporter ArcD</fullName>
    </recommendedName>
</protein>
<dbReference type="EMBL" id="JBGUAW010000005">
    <property type="protein sequence ID" value="MFA9460884.1"/>
    <property type="molecule type" value="Genomic_DNA"/>
</dbReference>
<gene>
    <name evidence="2" type="ORF">ACERLL_08610</name>
</gene>
<feature type="transmembrane region" description="Helical" evidence="1">
    <location>
        <begin position="6"/>
        <end position="29"/>
    </location>
</feature>
<name>A0ABV4TWC3_9GAMM</name>
<evidence type="ECO:0000313" key="3">
    <source>
        <dbReference type="Proteomes" id="UP001575181"/>
    </source>
</evidence>
<keyword evidence="1" id="KW-0472">Membrane</keyword>
<dbReference type="RefSeq" id="WP_373655668.1">
    <property type="nucleotide sequence ID" value="NZ_JBGUAW010000005.1"/>
</dbReference>
<comment type="caution">
    <text evidence="2">The sequence shown here is derived from an EMBL/GenBank/DDBJ whole genome shotgun (WGS) entry which is preliminary data.</text>
</comment>
<proteinExistence type="predicted"/>
<dbReference type="Proteomes" id="UP001575181">
    <property type="component" value="Unassembled WGS sequence"/>
</dbReference>
<feature type="transmembrane region" description="Helical" evidence="1">
    <location>
        <begin position="106"/>
        <end position="133"/>
    </location>
</feature>
<keyword evidence="1" id="KW-0812">Transmembrane</keyword>
<sequence length="210" mass="22290">MTGTWWPWLVLAGLGAFHGLNPAMGWLFAVALGMHRRSRRVVLLALVPLTLGHALSVAMVAAVVLALGATFDMQLVRRATGALLLAWAAYHSLYGARHRVRFGLTVGMLGLGVWSFLMATAHGAGLMVVPALMPLTDHAAGGHAHVGAESVPVAVAAVAVHTAAMMAVTGIVALLVYQWLGVDFLRRGWVNLDYLWSLALAAIGAWLLFL</sequence>
<evidence type="ECO:0000313" key="2">
    <source>
        <dbReference type="EMBL" id="MFA9460884.1"/>
    </source>
</evidence>
<feature type="transmembrane region" description="Helical" evidence="1">
    <location>
        <begin position="189"/>
        <end position="209"/>
    </location>
</feature>